<dbReference type="Proteomes" id="UP000541444">
    <property type="component" value="Unassembled WGS sequence"/>
</dbReference>
<reference evidence="2 3" key="1">
    <citation type="journal article" date="2020" name="IScience">
        <title>Genome Sequencing of the Endangered Kingdonia uniflora (Circaeasteraceae, Ranunculales) Reveals Potential Mechanisms of Evolutionary Specialization.</title>
        <authorList>
            <person name="Sun Y."/>
            <person name="Deng T."/>
            <person name="Zhang A."/>
            <person name="Moore M.J."/>
            <person name="Landis J.B."/>
            <person name="Lin N."/>
            <person name="Zhang H."/>
            <person name="Zhang X."/>
            <person name="Huang J."/>
            <person name="Zhang X."/>
            <person name="Sun H."/>
            <person name="Wang H."/>
        </authorList>
    </citation>
    <scope>NUCLEOTIDE SEQUENCE [LARGE SCALE GENOMIC DNA]</scope>
    <source>
        <strain evidence="2">TB1705</strain>
        <tissue evidence="2">Leaf</tissue>
    </source>
</reference>
<dbReference type="EMBL" id="JACGCM010000790">
    <property type="protein sequence ID" value="KAF6166484.1"/>
    <property type="molecule type" value="Genomic_DNA"/>
</dbReference>
<sequence length="404" mass="46309">MLPPSRSMSSSLNPMEQSPIPSPIHVGGSHEHFDTLGGGHVVGKNSTKFKSRFGNLVREHIPPYYSSWLAIPLKLKDTVWETICDEYVLPQEAKIKLMKSANTMWRNRKKILKKKYDECDTDDERKKNCPKMTKPEDWLRFVYLTSTKEVKASRERNKINRSKMLTLHTTGRKGAFRVADEMMEVDQTITRSDSFLVGHTQSDGTFPTTFVEEKVIAVKYIITKNPQSKYLDVGHDPLAQVFGPVKKGCVNFLGPDVTKKFIQSTELLRAHITEDKESYINLENRFSQYKAENDARFENLKDMVVSLRSSGCATTSTEKSRISTPLLQEEAVVHFLNFHEHIVATGRALVLPGLQESEEAEYEVIVDIIFEENSPVFGQREVFFDERLIGTKIKYSRILLRFTY</sequence>
<keyword evidence="3" id="KW-1185">Reference proteome</keyword>
<gene>
    <name evidence="2" type="ORF">GIB67_038221</name>
</gene>
<protein>
    <submittedName>
        <fullName evidence="2">Uncharacterized protein</fullName>
    </submittedName>
</protein>
<accession>A0A7J7NHJ3</accession>
<name>A0A7J7NHJ3_9MAGN</name>
<comment type="caution">
    <text evidence="2">The sequence shown here is derived from an EMBL/GenBank/DDBJ whole genome shotgun (WGS) entry which is preliminary data.</text>
</comment>
<organism evidence="2 3">
    <name type="scientific">Kingdonia uniflora</name>
    <dbReference type="NCBI Taxonomy" id="39325"/>
    <lineage>
        <taxon>Eukaryota</taxon>
        <taxon>Viridiplantae</taxon>
        <taxon>Streptophyta</taxon>
        <taxon>Embryophyta</taxon>
        <taxon>Tracheophyta</taxon>
        <taxon>Spermatophyta</taxon>
        <taxon>Magnoliopsida</taxon>
        <taxon>Ranunculales</taxon>
        <taxon>Circaeasteraceae</taxon>
        <taxon>Kingdonia</taxon>
    </lineage>
</organism>
<feature type="region of interest" description="Disordered" evidence="1">
    <location>
        <begin position="1"/>
        <end position="29"/>
    </location>
</feature>
<evidence type="ECO:0000313" key="3">
    <source>
        <dbReference type="Proteomes" id="UP000541444"/>
    </source>
</evidence>
<evidence type="ECO:0000313" key="2">
    <source>
        <dbReference type="EMBL" id="KAF6166484.1"/>
    </source>
</evidence>
<dbReference type="PANTHER" id="PTHR33018">
    <property type="entry name" value="OS10G0338966 PROTEIN-RELATED"/>
    <property type="match status" value="1"/>
</dbReference>
<proteinExistence type="predicted"/>
<dbReference type="AlphaFoldDB" id="A0A7J7NHJ3"/>
<dbReference type="Pfam" id="PF03004">
    <property type="entry name" value="Transposase_24"/>
    <property type="match status" value="1"/>
</dbReference>
<feature type="compositionally biased region" description="Low complexity" evidence="1">
    <location>
        <begin position="1"/>
        <end position="15"/>
    </location>
</feature>
<evidence type="ECO:0000256" key="1">
    <source>
        <dbReference type="SAM" id="MobiDB-lite"/>
    </source>
</evidence>
<dbReference type="InterPro" id="IPR004252">
    <property type="entry name" value="Probable_transposase_24"/>
</dbReference>
<dbReference type="PANTHER" id="PTHR33018:SF37">
    <property type="entry name" value="TRANSPOSASE TNP1_EN_SPM-LIKE DOMAIN-CONTAINING PROTEIN"/>
    <property type="match status" value="1"/>
</dbReference>
<dbReference type="OrthoDB" id="1418778at2759"/>